<dbReference type="GO" id="GO:0005737">
    <property type="term" value="C:cytoplasm"/>
    <property type="evidence" value="ECO:0007669"/>
    <property type="project" value="UniProtKB-SubCell"/>
</dbReference>
<dbReference type="PANTHER" id="PTHR43033">
    <property type="entry name" value="TRNA(ILE)-LYSIDINE SYNTHASE-RELATED"/>
    <property type="match status" value="1"/>
</dbReference>
<dbReference type="CDD" id="cd01992">
    <property type="entry name" value="TilS_N"/>
    <property type="match status" value="1"/>
</dbReference>
<evidence type="ECO:0000256" key="8">
    <source>
        <dbReference type="HAMAP-Rule" id="MF_01161"/>
    </source>
</evidence>
<evidence type="ECO:0000259" key="9">
    <source>
        <dbReference type="SMART" id="SM00977"/>
    </source>
</evidence>
<comment type="subcellular location">
    <subcellularLocation>
        <location evidence="1 8">Cytoplasm</location>
    </subcellularLocation>
</comment>
<dbReference type="InterPro" id="IPR012094">
    <property type="entry name" value="tRNA_Ile_lys_synt"/>
</dbReference>
<dbReference type="InterPro" id="IPR015262">
    <property type="entry name" value="tRNA_Ile_lys_synt_subst-bd"/>
</dbReference>
<protein>
    <recommendedName>
        <fullName evidence="8">tRNA(Ile)-lysidine synthase</fullName>
        <ecNumber evidence="8">6.3.4.19</ecNumber>
    </recommendedName>
    <alternativeName>
        <fullName evidence="8">tRNA(Ile)-2-lysyl-cytidine synthase</fullName>
    </alternativeName>
    <alternativeName>
        <fullName evidence="8">tRNA(Ile)-lysidine synthetase</fullName>
    </alternativeName>
</protein>
<keyword evidence="5 8" id="KW-0547">Nucleotide-binding</keyword>
<dbReference type="Pfam" id="PF01171">
    <property type="entry name" value="ATP_bind_3"/>
    <property type="match status" value="1"/>
</dbReference>
<comment type="function">
    <text evidence="8">Ligates lysine onto the cytidine present at position 34 of the AUA codon-specific tRNA(Ile) that contains the anticodon CAU, in an ATP-dependent manner. Cytidine is converted to lysidine, thus changing the amino acid specificity of the tRNA from methionine to isoleucine.</text>
</comment>
<evidence type="ECO:0000256" key="5">
    <source>
        <dbReference type="ARBA" id="ARBA00022741"/>
    </source>
</evidence>
<dbReference type="GO" id="GO:0032267">
    <property type="term" value="F:tRNA(Ile)-lysidine synthase activity"/>
    <property type="evidence" value="ECO:0007669"/>
    <property type="project" value="UniProtKB-EC"/>
</dbReference>
<reference evidence="10" key="1">
    <citation type="submission" date="2019-02" db="EMBL/GenBank/DDBJ databases">
        <authorList>
            <person name="Gruber-Vodicka R. H."/>
            <person name="Seah K. B. B."/>
        </authorList>
    </citation>
    <scope>NUCLEOTIDE SEQUENCE</scope>
    <source>
        <strain evidence="10">BECK_BZ197</strain>
    </source>
</reference>
<feature type="binding site" evidence="8">
    <location>
        <begin position="62"/>
        <end position="67"/>
    </location>
    <ligand>
        <name>ATP</name>
        <dbReference type="ChEBI" id="CHEBI:30616"/>
    </ligand>
</feature>
<dbReference type="InterPro" id="IPR014729">
    <property type="entry name" value="Rossmann-like_a/b/a_fold"/>
</dbReference>
<dbReference type="EMBL" id="CAADFO010000086">
    <property type="protein sequence ID" value="VFK31534.1"/>
    <property type="molecule type" value="Genomic_DNA"/>
</dbReference>
<evidence type="ECO:0000256" key="6">
    <source>
        <dbReference type="ARBA" id="ARBA00022840"/>
    </source>
</evidence>
<keyword evidence="6 8" id="KW-0067">ATP-binding</keyword>
<dbReference type="NCBIfam" id="TIGR02432">
    <property type="entry name" value="lysidine_TilS_N"/>
    <property type="match status" value="1"/>
</dbReference>
<dbReference type="InterPro" id="IPR012795">
    <property type="entry name" value="tRNA_Ile_lys_synt_N"/>
</dbReference>
<comment type="similarity">
    <text evidence="8">Belongs to the tRNA(Ile)-lysidine synthase family.</text>
</comment>
<dbReference type="SMART" id="SM00977">
    <property type="entry name" value="TilS_C"/>
    <property type="match status" value="1"/>
</dbReference>
<proteinExistence type="inferred from homology"/>
<dbReference type="Gene3D" id="3.40.50.620">
    <property type="entry name" value="HUPs"/>
    <property type="match status" value="1"/>
</dbReference>
<dbReference type="NCBIfam" id="TIGR02433">
    <property type="entry name" value="lysidine_TilS_C"/>
    <property type="match status" value="1"/>
</dbReference>
<gene>
    <name evidence="8" type="primary">tilS</name>
    <name evidence="10" type="ORF">BECKMB1821G_GA0114241_10865</name>
</gene>
<keyword evidence="3 8" id="KW-0436">Ligase</keyword>
<dbReference type="PANTHER" id="PTHR43033:SF1">
    <property type="entry name" value="TRNA(ILE)-LYSIDINE SYNTHASE-RELATED"/>
    <property type="match status" value="1"/>
</dbReference>
<evidence type="ECO:0000256" key="7">
    <source>
        <dbReference type="ARBA" id="ARBA00048539"/>
    </source>
</evidence>
<dbReference type="SUPFAM" id="SSF56037">
    <property type="entry name" value="PheT/TilS domain"/>
    <property type="match status" value="1"/>
</dbReference>
<sequence length="492" mass="55590">MLPDELSKDNRDCLEPQVVYFRVMYRKVSSASNEGASSLVPMLVLDALRKMPGTRRYRIAYSGGMDSHALLHVVARSRDALGEAEVSAIHINHGLQANANEWAEHAWLVCRDLDVPCEILMIDARPESGESPEAAARRARYGAIKAIMEKDEILLTAHHLDDQAETLLMQMVRGAGPHGLAGMPTLARFGMGWLGRPLLGIAREALRDYALSQGLCWIEDESNDDTRFARNYLRHEILPRLRARWPSVAVTLGRAALHQAQAAEQLDRLAKEDLARLYGSADDVLSCERLRRLPDYRQRNALHRWFRDLGLPVPNAAHMERILRDVVDAGSDRTPLIRWSGAEVRRYRDELYAGSPLPTWNPTQSICWRLTERLSLPHGTIEALRTHGAGLRVASCPDDRVEVGFRRGGERCRIGANGCTHRLKKLFQESGIRPWERDRIPLIFIEGELAAVAGLWVCHPFEASGDEPGWIFRWSPSHRYPPFNQSRHSANR</sequence>
<evidence type="ECO:0000256" key="1">
    <source>
        <dbReference type="ARBA" id="ARBA00004496"/>
    </source>
</evidence>
<keyword evidence="4 8" id="KW-0819">tRNA processing</keyword>
<dbReference type="Pfam" id="PF11734">
    <property type="entry name" value="TilS_C"/>
    <property type="match status" value="1"/>
</dbReference>
<dbReference type="GO" id="GO:0006400">
    <property type="term" value="P:tRNA modification"/>
    <property type="evidence" value="ECO:0007669"/>
    <property type="project" value="UniProtKB-UniRule"/>
</dbReference>
<dbReference type="AlphaFoldDB" id="A0A450XQI7"/>
<dbReference type="Pfam" id="PF09179">
    <property type="entry name" value="TilS"/>
    <property type="match status" value="1"/>
</dbReference>
<dbReference type="InterPro" id="IPR012796">
    <property type="entry name" value="Lysidine-tRNA-synth_C"/>
</dbReference>
<dbReference type="SUPFAM" id="SSF82829">
    <property type="entry name" value="MesJ substrate recognition domain-like"/>
    <property type="match status" value="1"/>
</dbReference>
<evidence type="ECO:0000256" key="3">
    <source>
        <dbReference type="ARBA" id="ARBA00022598"/>
    </source>
</evidence>
<dbReference type="HAMAP" id="MF_01161">
    <property type="entry name" value="tRNA_Ile_lys_synt"/>
    <property type="match status" value="1"/>
</dbReference>
<name>A0A450XQI7_9GAMM</name>
<comment type="catalytic activity">
    <reaction evidence="7 8">
        <text>cytidine(34) in tRNA(Ile2) + L-lysine + ATP = lysidine(34) in tRNA(Ile2) + AMP + diphosphate + H(+)</text>
        <dbReference type="Rhea" id="RHEA:43744"/>
        <dbReference type="Rhea" id="RHEA-COMP:10625"/>
        <dbReference type="Rhea" id="RHEA-COMP:10670"/>
        <dbReference type="ChEBI" id="CHEBI:15378"/>
        <dbReference type="ChEBI" id="CHEBI:30616"/>
        <dbReference type="ChEBI" id="CHEBI:32551"/>
        <dbReference type="ChEBI" id="CHEBI:33019"/>
        <dbReference type="ChEBI" id="CHEBI:82748"/>
        <dbReference type="ChEBI" id="CHEBI:83665"/>
        <dbReference type="ChEBI" id="CHEBI:456215"/>
        <dbReference type="EC" id="6.3.4.19"/>
    </reaction>
</comment>
<keyword evidence="2 8" id="KW-0963">Cytoplasm</keyword>
<comment type="domain">
    <text evidence="8">The N-terminal region contains the highly conserved SGGXDS motif, predicted to be a P-loop motif involved in ATP binding.</text>
</comment>
<evidence type="ECO:0000256" key="2">
    <source>
        <dbReference type="ARBA" id="ARBA00022490"/>
    </source>
</evidence>
<evidence type="ECO:0000313" key="10">
    <source>
        <dbReference type="EMBL" id="VFK31534.1"/>
    </source>
</evidence>
<organism evidence="10">
    <name type="scientific">Candidatus Kentrum sp. MB</name>
    <dbReference type="NCBI Taxonomy" id="2138164"/>
    <lineage>
        <taxon>Bacteria</taxon>
        <taxon>Pseudomonadati</taxon>
        <taxon>Pseudomonadota</taxon>
        <taxon>Gammaproteobacteria</taxon>
        <taxon>Candidatus Kentrum</taxon>
    </lineage>
</organism>
<accession>A0A450XQI7</accession>
<dbReference type="InterPro" id="IPR011063">
    <property type="entry name" value="TilS/TtcA_N"/>
</dbReference>
<dbReference type="EC" id="6.3.4.19" evidence="8"/>
<dbReference type="GO" id="GO:0005524">
    <property type="term" value="F:ATP binding"/>
    <property type="evidence" value="ECO:0007669"/>
    <property type="project" value="UniProtKB-UniRule"/>
</dbReference>
<dbReference type="Gene3D" id="1.20.59.20">
    <property type="match status" value="1"/>
</dbReference>
<feature type="domain" description="Lysidine-tRNA(Ile) synthetase C-terminal" evidence="9">
    <location>
        <begin position="401"/>
        <end position="474"/>
    </location>
</feature>
<evidence type="ECO:0000256" key="4">
    <source>
        <dbReference type="ARBA" id="ARBA00022694"/>
    </source>
</evidence>
<dbReference type="SUPFAM" id="SSF52402">
    <property type="entry name" value="Adenine nucleotide alpha hydrolases-like"/>
    <property type="match status" value="1"/>
</dbReference>